<evidence type="ECO:0000313" key="5">
    <source>
        <dbReference type="EMBL" id="QDS86566.1"/>
    </source>
</evidence>
<dbReference type="RefSeq" id="WP_145342388.1">
    <property type="nucleotide sequence ID" value="NZ_CP036261.1"/>
</dbReference>
<name>A0A517LVB5_9BACT</name>
<gene>
    <name evidence="5" type="primary">dapE</name>
    <name evidence="5" type="ORF">EC9_07330</name>
</gene>
<dbReference type="AlphaFoldDB" id="A0A517LVB5"/>
<keyword evidence="2" id="KW-0479">Metal-binding</keyword>
<evidence type="ECO:0000256" key="2">
    <source>
        <dbReference type="ARBA" id="ARBA00022723"/>
    </source>
</evidence>
<proteinExistence type="predicted"/>
<dbReference type="SUPFAM" id="SSF53187">
    <property type="entry name" value="Zn-dependent exopeptidases"/>
    <property type="match status" value="1"/>
</dbReference>
<dbReference type="Gene3D" id="3.30.70.360">
    <property type="match status" value="1"/>
</dbReference>
<dbReference type="GO" id="GO:0009014">
    <property type="term" value="F:succinyl-diaminopimelate desuccinylase activity"/>
    <property type="evidence" value="ECO:0007669"/>
    <property type="project" value="UniProtKB-EC"/>
</dbReference>
<evidence type="ECO:0000259" key="4">
    <source>
        <dbReference type="Pfam" id="PF07687"/>
    </source>
</evidence>
<dbReference type="PANTHER" id="PTHR43270">
    <property type="entry name" value="BETA-ALA-HIS DIPEPTIDASE"/>
    <property type="match status" value="1"/>
</dbReference>
<dbReference type="InterPro" id="IPR051458">
    <property type="entry name" value="Cyt/Met_Dipeptidase"/>
</dbReference>
<reference evidence="5 6" key="1">
    <citation type="submission" date="2019-02" db="EMBL/GenBank/DDBJ databases">
        <title>Deep-cultivation of Planctomycetes and their phenomic and genomic characterization uncovers novel biology.</title>
        <authorList>
            <person name="Wiegand S."/>
            <person name="Jogler M."/>
            <person name="Boedeker C."/>
            <person name="Pinto D."/>
            <person name="Vollmers J."/>
            <person name="Rivas-Marin E."/>
            <person name="Kohn T."/>
            <person name="Peeters S.H."/>
            <person name="Heuer A."/>
            <person name="Rast P."/>
            <person name="Oberbeckmann S."/>
            <person name="Bunk B."/>
            <person name="Jeske O."/>
            <person name="Meyerdierks A."/>
            <person name="Storesund J.E."/>
            <person name="Kallscheuer N."/>
            <person name="Luecker S."/>
            <person name="Lage O.M."/>
            <person name="Pohl T."/>
            <person name="Merkel B.J."/>
            <person name="Hornburger P."/>
            <person name="Mueller R.-W."/>
            <person name="Bruemmer F."/>
            <person name="Labrenz M."/>
            <person name="Spormann A.M."/>
            <person name="Op den Camp H."/>
            <person name="Overmann J."/>
            <person name="Amann R."/>
            <person name="Jetten M.S.M."/>
            <person name="Mascher T."/>
            <person name="Medema M.H."/>
            <person name="Devos D.P."/>
            <person name="Kaster A.-K."/>
            <person name="Ovreas L."/>
            <person name="Rohde M."/>
            <person name="Galperin M.Y."/>
            <person name="Jogler C."/>
        </authorList>
    </citation>
    <scope>NUCLEOTIDE SEQUENCE [LARGE SCALE GENOMIC DNA]</scope>
    <source>
        <strain evidence="5 6">EC9</strain>
    </source>
</reference>
<dbReference type="EMBL" id="CP036261">
    <property type="protein sequence ID" value="QDS86566.1"/>
    <property type="molecule type" value="Genomic_DNA"/>
</dbReference>
<evidence type="ECO:0000313" key="6">
    <source>
        <dbReference type="Proteomes" id="UP000319557"/>
    </source>
</evidence>
<dbReference type="Proteomes" id="UP000319557">
    <property type="component" value="Chromosome"/>
</dbReference>
<evidence type="ECO:0000256" key="3">
    <source>
        <dbReference type="ARBA" id="ARBA00022801"/>
    </source>
</evidence>
<protein>
    <submittedName>
        <fullName evidence="5">Succinyl-diaminopimelate desuccinylase</fullName>
        <ecNumber evidence="5">3.5.1.18</ecNumber>
    </submittedName>
</protein>
<dbReference type="NCBIfam" id="NF006579">
    <property type="entry name" value="PRK09104.1"/>
    <property type="match status" value="1"/>
</dbReference>
<dbReference type="OrthoDB" id="9761532at2"/>
<keyword evidence="1" id="KW-0645">Protease</keyword>
<keyword evidence="6" id="KW-1185">Reference proteome</keyword>
<feature type="domain" description="Peptidase M20 dimerisation" evidence="4">
    <location>
        <begin position="193"/>
        <end position="352"/>
    </location>
</feature>
<dbReference type="NCBIfam" id="NF006053">
    <property type="entry name" value="PRK08201.1"/>
    <property type="match status" value="1"/>
</dbReference>
<dbReference type="Pfam" id="PF07687">
    <property type="entry name" value="M20_dimer"/>
    <property type="match status" value="1"/>
</dbReference>
<dbReference type="InterPro" id="IPR011650">
    <property type="entry name" value="Peptidase_M20_dimer"/>
</dbReference>
<dbReference type="EC" id="3.5.1.18" evidence="5"/>
<evidence type="ECO:0000256" key="1">
    <source>
        <dbReference type="ARBA" id="ARBA00022670"/>
    </source>
</evidence>
<accession>A0A517LVB5</accession>
<dbReference type="GO" id="GO:0006508">
    <property type="term" value="P:proteolysis"/>
    <property type="evidence" value="ECO:0007669"/>
    <property type="project" value="UniProtKB-KW"/>
</dbReference>
<dbReference type="InterPro" id="IPR002933">
    <property type="entry name" value="Peptidase_M20"/>
</dbReference>
<organism evidence="5 6">
    <name type="scientific">Rosistilla ulvae</name>
    <dbReference type="NCBI Taxonomy" id="1930277"/>
    <lineage>
        <taxon>Bacteria</taxon>
        <taxon>Pseudomonadati</taxon>
        <taxon>Planctomycetota</taxon>
        <taxon>Planctomycetia</taxon>
        <taxon>Pirellulales</taxon>
        <taxon>Pirellulaceae</taxon>
        <taxon>Rosistilla</taxon>
    </lineage>
</organism>
<dbReference type="Gene3D" id="3.40.630.10">
    <property type="entry name" value="Zn peptidases"/>
    <property type="match status" value="1"/>
</dbReference>
<dbReference type="GO" id="GO:0008233">
    <property type="term" value="F:peptidase activity"/>
    <property type="evidence" value="ECO:0007669"/>
    <property type="project" value="UniProtKB-KW"/>
</dbReference>
<dbReference type="KEGG" id="ruv:EC9_07330"/>
<keyword evidence="3 5" id="KW-0378">Hydrolase</keyword>
<dbReference type="GO" id="GO:0046872">
    <property type="term" value="F:metal ion binding"/>
    <property type="evidence" value="ECO:0007669"/>
    <property type="project" value="UniProtKB-KW"/>
</dbReference>
<sequence length="456" mass="49787">MAKDLDTILHSREADFQSDLIDWLKIPSISSDSRHTQDVHAAADWVVEKFRSLDLEVELIPTQGHPLVYAQTPPVPGAPVVLVYGHYDVQPVEPLDKWVTGPFEPDVRDGNIYARGATDDKGQVLTHIQSLAAWRETGQPLPLQIKYLIEGEEEVGSENLQQFLKTESERLACDVVVISDNSQLGDGKPAITYGLRGIIAFELHVDGPARDLHSGSFGGALANPANVLCRMMSELIDAEGKIQIPGFYDDVRELSDAERAQLAKLPFDETRFAKQVGVDALVGEPGFTTNERRWARPTLDINGLTSGHQGEGGKTIVPSTASVKFTCRLVPDQNPDKIAEVVKERIAAICPSGVRHRLEIGHGGGGMLASIDSPYMAAAQQAIERSFGVTPFLIREGGSIPIVAEFQEQLGAECLLLGWGLDDDNAHSPNEKFCLADFHRGIRASAYLWEELAAKS</sequence>
<dbReference type="Pfam" id="PF01546">
    <property type="entry name" value="Peptidase_M20"/>
    <property type="match status" value="1"/>
</dbReference>
<dbReference type="NCBIfam" id="NF005914">
    <property type="entry name" value="PRK07907.1"/>
    <property type="match status" value="1"/>
</dbReference>
<dbReference type="PANTHER" id="PTHR43270:SF12">
    <property type="entry name" value="SUCCINYL-DIAMINOPIMELATE DESUCCINYLASE"/>
    <property type="match status" value="1"/>
</dbReference>